<evidence type="ECO:0000256" key="4">
    <source>
        <dbReference type="ARBA" id="ARBA00022692"/>
    </source>
</evidence>
<feature type="domain" description="EamA" evidence="8">
    <location>
        <begin position="14"/>
        <end position="141"/>
    </location>
</feature>
<evidence type="ECO:0000256" key="7">
    <source>
        <dbReference type="SAM" id="Phobius"/>
    </source>
</evidence>
<dbReference type="SUPFAM" id="SSF103481">
    <property type="entry name" value="Multidrug resistance efflux transporter EmrE"/>
    <property type="match status" value="2"/>
</dbReference>
<feature type="transmembrane region" description="Helical" evidence="7">
    <location>
        <begin position="101"/>
        <end position="118"/>
    </location>
</feature>
<feature type="domain" description="EamA" evidence="8">
    <location>
        <begin position="149"/>
        <end position="282"/>
    </location>
</feature>
<comment type="subcellular location">
    <subcellularLocation>
        <location evidence="1">Cell membrane</location>
        <topology evidence="1">Multi-pass membrane protein</topology>
    </subcellularLocation>
</comment>
<keyword evidence="6 7" id="KW-0472">Membrane</keyword>
<dbReference type="AlphaFoldDB" id="E5XPQ7"/>
<dbReference type="InterPro" id="IPR051258">
    <property type="entry name" value="Diverse_Substrate_Transporter"/>
</dbReference>
<feature type="transmembrane region" description="Helical" evidence="7">
    <location>
        <begin position="71"/>
        <end position="89"/>
    </location>
</feature>
<keyword evidence="3" id="KW-1003">Cell membrane</keyword>
<dbReference type="STRING" id="679197.HMPREF9336_01479"/>
<evidence type="ECO:0000256" key="3">
    <source>
        <dbReference type="ARBA" id="ARBA00022475"/>
    </source>
</evidence>
<evidence type="ECO:0000313" key="10">
    <source>
        <dbReference type="Proteomes" id="UP000004816"/>
    </source>
</evidence>
<dbReference type="InterPro" id="IPR000620">
    <property type="entry name" value="EamA_dom"/>
</dbReference>
<comment type="similarity">
    <text evidence="2">Belongs to the EamA transporter family.</text>
</comment>
<feature type="transmembrane region" description="Helical" evidence="7">
    <location>
        <begin position="265"/>
        <end position="283"/>
    </location>
</feature>
<feature type="transmembrane region" description="Helical" evidence="7">
    <location>
        <begin position="14"/>
        <end position="33"/>
    </location>
</feature>
<accession>E5XPQ7</accession>
<evidence type="ECO:0000256" key="5">
    <source>
        <dbReference type="ARBA" id="ARBA00022989"/>
    </source>
</evidence>
<protein>
    <recommendedName>
        <fullName evidence="8">EamA domain-containing protein</fullName>
    </recommendedName>
</protein>
<feature type="transmembrane region" description="Helical" evidence="7">
    <location>
        <begin position="241"/>
        <end position="259"/>
    </location>
</feature>
<evidence type="ECO:0000259" key="8">
    <source>
        <dbReference type="Pfam" id="PF00892"/>
    </source>
</evidence>
<dbReference type="PANTHER" id="PTHR42920:SF5">
    <property type="entry name" value="EAMA DOMAIN-CONTAINING PROTEIN"/>
    <property type="match status" value="1"/>
</dbReference>
<dbReference type="Pfam" id="PF00892">
    <property type="entry name" value="EamA"/>
    <property type="match status" value="2"/>
</dbReference>
<evidence type="ECO:0000313" key="9">
    <source>
        <dbReference type="EMBL" id="EFV13655.1"/>
    </source>
</evidence>
<keyword evidence="4 7" id="KW-0812">Transmembrane</keyword>
<dbReference type="GO" id="GO:0005886">
    <property type="term" value="C:plasma membrane"/>
    <property type="evidence" value="ECO:0007669"/>
    <property type="project" value="UniProtKB-SubCell"/>
</dbReference>
<comment type="caution">
    <text evidence="9">The sequence shown here is derived from an EMBL/GenBank/DDBJ whole genome shotgun (WGS) entry which is preliminary data.</text>
</comment>
<evidence type="ECO:0000256" key="6">
    <source>
        <dbReference type="ARBA" id="ARBA00023136"/>
    </source>
</evidence>
<proteinExistence type="inferred from homology"/>
<feature type="transmembrane region" description="Helical" evidence="7">
    <location>
        <begin position="178"/>
        <end position="197"/>
    </location>
</feature>
<dbReference type="EMBL" id="ACZI02000003">
    <property type="protein sequence ID" value="EFV13655.1"/>
    <property type="molecule type" value="Genomic_DNA"/>
</dbReference>
<sequence>MTAAARRLAPGQQWSLALIAVTAVWGWSFTAIHDVLARIAPSTFVAYRFALAALVLALFARMRGLTGKEALAGLGAGVFLGLGFALQTLGLTTTTPSNSGFITGMTVVFIPAAAFLVHRARPSPAHLLAIALAVVGLALLTLRGLRVSSGDLWTLGCAVAFSCHVLALGVVNRWGNILRITVVQLAVVAALSLLWAGAAGDPVVLAGDPRVWCALAVTATAGTAVAYLVQAKAQTVLPASRVALIFTAEPVFAAGFGYWLAGDRFTAQSVLGGVLVLAAMLLAEFGGRSPEPDHYAGPVG</sequence>
<evidence type="ECO:0000256" key="2">
    <source>
        <dbReference type="ARBA" id="ARBA00007362"/>
    </source>
</evidence>
<gene>
    <name evidence="9" type="ORF">HMPREF9336_01479</name>
</gene>
<dbReference type="RefSeq" id="WP_007469070.1">
    <property type="nucleotide sequence ID" value="NZ_KI391954.1"/>
</dbReference>
<name>E5XPQ7_SEGRC</name>
<reference evidence="9 10" key="1">
    <citation type="journal article" date="2011" name="Stand. Genomic Sci.">
        <title>High quality draft genome sequence of Segniliparus rugosus CDC 945(T)= (ATCC BAA-974(T)).</title>
        <authorList>
            <person name="Earl A.M."/>
            <person name="Desjardins C.A."/>
            <person name="Fitzgerald M.G."/>
            <person name="Arachchi H.M."/>
            <person name="Zeng Q."/>
            <person name="Mehta T."/>
            <person name="Griggs A."/>
            <person name="Birren B.W."/>
            <person name="Toney N.C."/>
            <person name="Carr J."/>
            <person name="Posey J."/>
            <person name="Butler W.R."/>
        </authorList>
    </citation>
    <scope>NUCLEOTIDE SEQUENCE [LARGE SCALE GENOMIC DNA]</scope>
    <source>
        <strain evidence="10">ATCC BAA-974 / DSM 45345 / CCUG 50838 / CIP 108380 / JCM 13579 / CDC 945</strain>
    </source>
</reference>
<evidence type="ECO:0000256" key="1">
    <source>
        <dbReference type="ARBA" id="ARBA00004651"/>
    </source>
</evidence>
<feature type="transmembrane region" description="Helical" evidence="7">
    <location>
        <begin position="152"/>
        <end position="171"/>
    </location>
</feature>
<feature type="transmembrane region" description="Helical" evidence="7">
    <location>
        <begin position="125"/>
        <end position="146"/>
    </location>
</feature>
<dbReference type="Proteomes" id="UP000004816">
    <property type="component" value="Unassembled WGS sequence"/>
</dbReference>
<dbReference type="InterPro" id="IPR037185">
    <property type="entry name" value="EmrE-like"/>
</dbReference>
<feature type="transmembrane region" description="Helical" evidence="7">
    <location>
        <begin position="39"/>
        <end position="59"/>
    </location>
</feature>
<dbReference type="eggNOG" id="COG0697">
    <property type="taxonomic scope" value="Bacteria"/>
</dbReference>
<keyword evidence="10" id="KW-1185">Reference proteome</keyword>
<feature type="transmembrane region" description="Helical" evidence="7">
    <location>
        <begin position="209"/>
        <end position="229"/>
    </location>
</feature>
<keyword evidence="5 7" id="KW-1133">Transmembrane helix</keyword>
<dbReference type="PANTHER" id="PTHR42920">
    <property type="entry name" value="OS03G0707200 PROTEIN-RELATED"/>
    <property type="match status" value="1"/>
</dbReference>
<dbReference type="HOGENOM" id="CLU_033863_21_1_11"/>
<organism evidence="9 10">
    <name type="scientific">Segniliparus rugosus (strain ATCC BAA-974 / DSM 45345 / CCUG 50838 / CIP 108380 / JCM 13579 / CDC 945)</name>
    <dbReference type="NCBI Taxonomy" id="679197"/>
    <lineage>
        <taxon>Bacteria</taxon>
        <taxon>Bacillati</taxon>
        <taxon>Actinomycetota</taxon>
        <taxon>Actinomycetes</taxon>
        <taxon>Mycobacteriales</taxon>
        <taxon>Segniliparaceae</taxon>
        <taxon>Segniliparus</taxon>
    </lineage>
</organism>